<gene>
    <name evidence="1" type="ORF">IPOD504_LOCUS10579</name>
</gene>
<keyword evidence="2" id="KW-1185">Reference proteome</keyword>
<name>A0ABN8IKY5_9NEOP</name>
<evidence type="ECO:0000313" key="2">
    <source>
        <dbReference type="Proteomes" id="UP000837857"/>
    </source>
</evidence>
<organism evidence="1 2">
    <name type="scientific">Iphiclides podalirius</name>
    <name type="common">scarce swallowtail</name>
    <dbReference type="NCBI Taxonomy" id="110791"/>
    <lineage>
        <taxon>Eukaryota</taxon>
        <taxon>Metazoa</taxon>
        <taxon>Ecdysozoa</taxon>
        <taxon>Arthropoda</taxon>
        <taxon>Hexapoda</taxon>
        <taxon>Insecta</taxon>
        <taxon>Pterygota</taxon>
        <taxon>Neoptera</taxon>
        <taxon>Endopterygota</taxon>
        <taxon>Lepidoptera</taxon>
        <taxon>Glossata</taxon>
        <taxon>Ditrysia</taxon>
        <taxon>Papilionoidea</taxon>
        <taxon>Papilionidae</taxon>
        <taxon>Papilioninae</taxon>
        <taxon>Iphiclides</taxon>
    </lineage>
</organism>
<protein>
    <submittedName>
        <fullName evidence="1">Uncharacterized protein</fullName>
    </submittedName>
</protein>
<dbReference type="EMBL" id="OW152837">
    <property type="protein sequence ID" value="CAH2058414.1"/>
    <property type="molecule type" value="Genomic_DNA"/>
</dbReference>
<proteinExistence type="predicted"/>
<dbReference type="Proteomes" id="UP000837857">
    <property type="component" value="Chromosome 25"/>
</dbReference>
<reference evidence="1" key="1">
    <citation type="submission" date="2022-03" db="EMBL/GenBank/DDBJ databases">
        <authorList>
            <person name="Martin H S."/>
        </authorList>
    </citation>
    <scope>NUCLEOTIDE SEQUENCE</scope>
</reference>
<evidence type="ECO:0000313" key="1">
    <source>
        <dbReference type="EMBL" id="CAH2058414.1"/>
    </source>
</evidence>
<sequence length="89" mass="9790">MVVGGTVPKSERTGKKLCDLAFSILDGRRCIKTDLMAEQTLYGSALHRQFSGAFTFYGYMHLPGPDPVCLISLEALLRVQNSDEKALVL</sequence>
<accession>A0ABN8IKY5</accession>
<feature type="non-terminal residue" evidence="1">
    <location>
        <position position="1"/>
    </location>
</feature>